<organism evidence="1 2">
    <name type="scientific">Sclerotinia borealis (strain F-4128)</name>
    <dbReference type="NCBI Taxonomy" id="1432307"/>
    <lineage>
        <taxon>Eukaryota</taxon>
        <taxon>Fungi</taxon>
        <taxon>Dikarya</taxon>
        <taxon>Ascomycota</taxon>
        <taxon>Pezizomycotina</taxon>
        <taxon>Leotiomycetes</taxon>
        <taxon>Helotiales</taxon>
        <taxon>Sclerotiniaceae</taxon>
        <taxon>Sclerotinia</taxon>
    </lineage>
</organism>
<dbReference type="HOGENOM" id="CLU_2513933_0_0_1"/>
<dbReference type="EMBL" id="AYSA01000041">
    <property type="protein sequence ID" value="ESZ98434.1"/>
    <property type="molecule type" value="Genomic_DNA"/>
</dbReference>
<dbReference type="Proteomes" id="UP000019487">
    <property type="component" value="Unassembled WGS sequence"/>
</dbReference>
<evidence type="ECO:0000313" key="2">
    <source>
        <dbReference type="Proteomes" id="UP000019487"/>
    </source>
</evidence>
<dbReference type="AlphaFoldDB" id="W9CV13"/>
<accession>W9CV13</accession>
<reference evidence="1 2" key="1">
    <citation type="journal article" date="2014" name="Genome Announc.">
        <title>Draft genome sequence of Sclerotinia borealis, a psychrophilic plant pathogenic fungus.</title>
        <authorList>
            <person name="Mardanov A.V."/>
            <person name="Beletsky A.V."/>
            <person name="Kadnikov V.V."/>
            <person name="Ignatov A.N."/>
            <person name="Ravin N.V."/>
        </authorList>
    </citation>
    <scope>NUCLEOTIDE SEQUENCE [LARGE SCALE GENOMIC DNA]</scope>
    <source>
        <strain evidence="2">F-4157</strain>
    </source>
</reference>
<evidence type="ECO:0000313" key="1">
    <source>
        <dbReference type="EMBL" id="ESZ98434.1"/>
    </source>
</evidence>
<gene>
    <name evidence="1" type="ORF">SBOR_1096</name>
</gene>
<comment type="caution">
    <text evidence="1">The sequence shown here is derived from an EMBL/GenBank/DDBJ whole genome shotgun (WGS) entry which is preliminary data.</text>
</comment>
<keyword evidence="2" id="KW-1185">Reference proteome</keyword>
<protein>
    <submittedName>
        <fullName evidence="1">Uncharacterized protein</fullName>
    </submittedName>
</protein>
<name>W9CV13_SCLBF</name>
<proteinExistence type="predicted"/>
<dbReference type="OrthoDB" id="10318951at2759"/>
<sequence>MTFWSPPALTLDMTAFKAIPGNEANGVHDVYFIYQLSYCSGNYAAGSHNLIDRQEFVAAFGTQDSSQLMDNTLVHFPQDLKNRLQ</sequence>